<accession>A0A2S7IH53</accession>
<dbReference type="Proteomes" id="UP000239590">
    <property type="component" value="Unassembled WGS sequence"/>
</dbReference>
<name>A0A2S7IH53_9BACT</name>
<comment type="caution">
    <text evidence="1">The sequence shown here is derived from an EMBL/GenBank/DDBJ whole genome shotgun (WGS) entry which is preliminary data.</text>
</comment>
<sequence length="81" mass="9267">MKPNNQQIKKTISLLREKLKDIRTAEQDSEGFQEALSILIDGRTTYRSIPLLQTRQGRAIALLAIDYMNGACESRTLLRFN</sequence>
<evidence type="ECO:0000313" key="1">
    <source>
        <dbReference type="EMBL" id="PQA54994.1"/>
    </source>
</evidence>
<protein>
    <submittedName>
        <fullName evidence="1">Uncharacterized protein</fullName>
    </submittedName>
</protein>
<dbReference type="EMBL" id="PTRA01000005">
    <property type="protein sequence ID" value="PQA54994.1"/>
    <property type="molecule type" value="Genomic_DNA"/>
</dbReference>
<dbReference type="OrthoDB" id="1100220at2"/>
<dbReference type="RefSeq" id="WP_102203106.1">
    <property type="nucleotide sequence ID" value="NZ_PTRA01000005.1"/>
</dbReference>
<gene>
    <name evidence="1" type="ORF">C5O19_20840</name>
</gene>
<keyword evidence="2" id="KW-1185">Reference proteome</keyword>
<evidence type="ECO:0000313" key="2">
    <source>
        <dbReference type="Proteomes" id="UP000239590"/>
    </source>
</evidence>
<reference evidence="2" key="1">
    <citation type="submission" date="2018-02" db="EMBL/GenBank/DDBJ databases">
        <title>Genome sequencing of Solimonas sp. HR-BB.</title>
        <authorList>
            <person name="Lee Y."/>
            <person name="Jeon C.O."/>
        </authorList>
    </citation>
    <scope>NUCLEOTIDE SEQUENCE [LARGE SCALE GENOMIC DNA]</scope>
    <source>
        <strain evidence="2">HR-U</strain>
    </source>
</reference>
<dbReference type="AlphaFoldDB" id="A0A2S7IH53"/>
<proteinExistence type="predicted"/>
<organism evidence="1 2">
    <name type="scientific">Siphonobacter curvatus</name>
    <dbReference type="NCBI Taxonomy" id="2094562"/>
    <lineage>
        <taxon>Bacteria</taxon>
        <taxon>Pseudomonadati</taxon>
        <taxon>Bacteroidota</taxon>
        <taxon>Cytophagia</taxon>
        <taxon>Cytophagales</taxon>
        <taxon>Cytophagaceae</taxon>
        <taxon>Siphonobacter</taxon>
    </lineage>
</organism>